<dbReference type="EMBL" id="JAEPRC010000040">
    <property type="protein sequence ID" value="KAG2213233.1"/>
    <property type="molecule type" value="Genomic_DNA"/>
</dbReference>
<protein>
    <submittedName>
        <fullName evidence="2">Uncharacterized protein</fullName>
    </submittedName>
</protein>
<accession>A0A8H7VE70</accession>
<evidence type="ECO:0000313" key="3">
    <source>
        <dbReference type="Proteomes" id="UP000650833"/>
    </source>
</evidence>
<dbReference type="Proteomes" id="UP000650833">
    <property type="component" value="Unassembled WGS sequence"/>
</dbReference>
<keyword evidence="3" id="KW-1185">Reference proteome</keyword>
<reference evidence="2" key="1">
    <citation type="submission" date="2020-12" db="EMBL/GenBank/DDBJ databases">
        <title>Metabolic potential, ecology and presence of endohyphal bacteria is reflected in genomic diversity of Mucoromycotina.</title>
        <authorList>
            <person name="Muszewska A."/>
            <person name="Okrasinska A."/>
            <person name="Steczkiewicz K."/>
            <person name="Drgas O."/>
            <person name="Orlowska M."/>
            <person name="Perlinska-Lenart U."/>
            <person name="Aleksandrzak-Piekarczyk T."/>
            <person name="Szatraj K."/>
            <person name="Zielenkiewicz U."/>
            <person name="Pilsyk S."/>
            <person name="Malc E."/>
            <person name="Mieczkowski P."/>
            <person name="Kruszewska J.S."/>
            <person name="Biernat P."/>
            <person name="Pawlowska J."/>
        </authorList>
    </citation>
    <scope>NUCLEOTIDE SEQUENCE</scope>
    <source>
        <strain evidence="2">CBS 226.32</strain>
    </source>
</reference>
<feature type="compositionally biased region" description="Acidic residues" evidence="1">
    <location>
        <begin position="526"/>
        <end position="545"/>
    </location>
</feature>
<evidence type="ECO:0000313" key="2">
    <source>
        <dbReference type="EMBL" id="KAG2213233.1"/>
    </source>
</evidence>
<gene>
    <name evidence="2" type="ORF">INT46_001594</name>
</gene>
<feature type="region of interest" description="Disordered" evidence="1">
    <location>
        <begin position="515"/>
        <end position="545"/>
    </location>
</feature>
<dbReference type="InterPro" id="IPR010770">
    <property type="entry name" value="Ecd"/>
</dbReference>
<dbReference type="GO" id="GO:0005634">
    <property type="term" value="C:nucleus"/>
    <property type="evidence" value="ECO:0007669"/>
    <property type="project" value="TreeGrafter"/>
</dbReference>
<comment type="caution">
    <text evidence="2">The sequence shown here is derived from an EMBL/GenBank/DDBJ whole genome shotgun (WGS) entry which is preliminary data.</text>
</comment>
<proteinExistence type="predicted"/>
<dbReference type="OrthoDB" id="27237at2759"/>
<dbReference type="PANTHER" id="PTHR13060">
    <property type="entry name" value="SGT1 PROTEIN HSGT1 SUPPRESSOR OF GCR2"/>
    <property type="match status" value="1"/>
</dbReference>
<evidence type="ECO:0000256" key="1">
    <source>
        <dbReference type="SAM" id="MobiDB-lite"/>
    </source>
</evidence>
<dbReference type="PANTHER" id="PTHR13060:SF0">
    <property type="entry name" value="PROTEIN ECDYSONELESS HOMOLOG"/>
    <property type="match status" value="1"/>
</dbReference>
<organism evidence="2 3">
    <name type="scientific">Mucor plumbeus</name>
    <dbReference type="NCBI Taxonomy" id="97098"/>
    <lineage>
        <taxon>Eukaryota</taxon>
        <taxon>Fungi</taxon>
        <taxon>Fungi incertae sedis</taxon>
        <taxon>Mucoromycota</taxon>
        <taxon>Mucoromycotina</taxon>
        <taxon>Mucoromycetes</taxon>
        <taxon>Mucorales</taxon>
        <taxon>Mucorineae</taxon>
        <taxon>Mucoraceae</taxon>
        <taxon>Mucor</taxon>
    </lineage>
</organism>
<dbReference type="Pfam" id="PF07093">
    <property type="entry name" value="SGT1"/>
    <property type="match status" value="2"/>
</dbReference>
<sequence length="659" mass="74943">MDTLQDVFRGSSTKEIDYIQYAVYLPKKDEESDMLSYLKDTLDMISSHMQPIIDGYLWQKDKFHLSIAYDQDQDPFYPFLFGATRFGDCVNDEWFIVYILKTLSTLIPESVISLIDNDGDVLLIEAALDIPAWLDPSNSQNRVYLYQGQVHIIPLPTSPADILQATSGSLMRQKAIELIRCGKNTLASSVIQKSIMDRIEDYPSAALKEIHRAGCILPNQAAFVLLSEPQLITMAIEAFYLRDPISMKACATMKTFSPQSGLTETVIQFTKTTYAQTVSQKFYAPKPFRLPSVKEKVRFKFAELGMKVTCGLEMLYHSISVSSAADQLNGINSTIETYDFNNDKRYTAYVAHLTKLGYFRSEKKGSQLYVLLEKKSKEQYLQYRKEEQNQVGKKYISLDDLDVENEDTFEGSCNILSTSQNTKQRIDLLLSQYSEEALNRLLSVNNHVEDSDDWMNVDPQQLEELLMKRMGHMNQSMMSDLQKDFGGTTSKKHNVDESMDLESIMSNLENFVENSKSGIDGVEFPNDVEEDEDEDEDEDSDDDNYEDESAIQFDMEKFMNILRGTSTDEKSDLSNVMEEMDQEIYSHDKISGSFAKLSTESNENEDEVEEDEEAPVDVQLNLVKNVLESFKSQQGLPGPVGNILSQFGFVLPGDNEQDE</sequence>
<name>A0A8H7VE70_9FUNG</name>
<dbReference type="AlphaFoldDB" id="A0A8H7VE70"/>